<reference evidence="2" key="1">
    <citation type="submission" date="2022-11" db="UniProtKB">
        <authorList>
            <consortium name="WormBaseParasite"/>
        </authorList>
    </citation>
    <scope>IDENTIFICATION</scope>
</reference>
<protein>
    <submittedName>
        <fullName evidence="2">Uncharacterized protein</fullName>
    </submittedName>
</protein>
<evidence type="ECO:0000313" key="1">
    <source>
        <dbReference type="Proteomes" id="UP000887577"/>
    </source>
</evidence>
<name>A0A914YCV8_9BILA</name>
<evidence type="ECO:0000313" key="2">
    <source>
        <dbReference type="WBParaSite" id="PSU_v2.g18069.t1"/>
    </source>
</evidence>
<accession>A0A914YCV8</accession>
<proteinExistence type="predicted"/>
<sequence>MLNIKCEDDLLKEGITREIINRIQQCRKSGKLTHFDHATIHIVGLEPNSLLENVIAEQKDAIKNQTNSTVIVGEVSEKYSISCKESAKIKDITFDLCLLTDNSV</sequence>
<dbReference type="Pfam" id="PF19302">
    <property type="entry name" value="DUF5915"/>
    <property type="match status" value="1"/>
</dbReference>
<organism evidence="1 2">
    <name type="scientific">Panagrolaimus superbus</name>
    <dbReference type="NCBI Taxonomy" id="310955"/>
    <lineage>
        <taxon>Eukaryota</taxon>
        <taxon>Metazoa</taxon>
        <taxon>Ecdysozoa</taxon>
        <taxon>Nematoda</taxon>
        <taxon>Chromadorea</taxon>
        <taxon>Rhabditida</taxon>
        <taxon>Tylenchina</taxon>
        <taxon>Panagrolaimomorpha</taxon>
        <taxon>Panagrolaimoidea</taxon>
        <taxon>Panagrolaimidae</taxon>
        <taxon>Panagrolaimus</taxon>
    </lineage>
</organism>
<dbReference type="Proteomes" id="UP000887577">
    <property type="component" value="Unplaced"/>
</dbReference>
<keyword evidence="1" id="KW-1185">Reference proteome</keyword>
<dbReference type="AlphaFoldDB" id="A0A914YCV8"/>
<dbReference type="WBParaSite" id="PSU_v2.g18069.t1">
    <property type="protein sequence ID" value="PSU_v2.g18069.t1"/>
    <property type="gene ID" value="PSU_v2.g18069"/>
</dbReference>